<dbReference type="SUPFAM" id="SSF57756">
    <property type="entry name" value="Retrovirus zinc finger-like domains"/>
    <property type="match status" value="1"/>
</dbReference>
<dbReference type="FunFam" id="3.30.70.270:FF:000020">
    <property type="entry name" value="Transposon Tf2-6 polyprotein-like Protein"/>
    <property type="match status" value="1"/>
</dbReference>
<keyword evidence="9" id="KW-0378">Hydrolase</keyword>
<evidence type="ECO:0000256" key="1">
    <source>
        <dbReference type="ARBA" id="ARBA00012493"/>
    </source>
</evidence>
<dbReference type="Pfam" id="PF17919">
    <property type="entry name" value="RT_RNaseH_2"/>
    <property type="match status" value="1"/>
</dbReference>
<dbReference type="EMBL" id="SSOP01000597">
    <property type="protein sequence ID" value="KAB5588053.1"/>
    <property type="molecule type" value="Genomic_DNA"/>
</dbReference>
<feature type="region of interest" description="Disordered" evidence="14">
    <location>
        <begin position="822"/>
        <end position="859"/>
    </location>
</feature>
<dbReference type="GO" id="GO:0004190">
    <property type="term" value="F:aspartic-type endopeptidase activity"/>
    <property type="evidence" value="ECO:0007669"/>
    <property type="project" value="UniProtKB-KW"/>
</dbReference>
<feature type="region of interest" description="Disordered" evidence="14">
    <location>
        <begin position="1333"/>
        <end position="1356"/>
    </location>
</feature>
<keyword evidence="4" id="KW-0808">Transferase</keyword>
<feature type="region of interest" description="Disordered" evidence="14">
    <location>
        <begin position="226"/>
        <end position="268"/>
    </location>
</feature>
<name>A0A5N5Q973_9AGAM</name>
<reference evidence="18 19" key="1">
    <citation type="journal article" date="2019" name="Fungal Biol. Biotechnol.">
        <title>Draft genome sequence of fastidious pathogen Ceratobasidium theobromae, which causes vascular-streak dieback in Theobroma cacao.</title>
        <authorList>
            <person name="Ali S.S."/>
            <person name="Asman A."/>
            <person name="Shao J."/>
            <person name="Firmansyah A.P."/>
            <person name="Susilo A.W."/>
            <person name="Rosmana A."/>
            <person name="McMahon P."/>
            <person name="Junaid M."/>
            <person name="Guest D."/>
            <person name="Kheng T.Y."/>
            <person name="Meinhardt L.W."/>
            <person name="Bailey B.A."/>
        </authorList>
    </citation>
    <scope>NUCLEOTIDE SEQUENCE [LARGE SCALE GENOMIC DNA]</scope>
    <source>
        <strain evidence="18 19">CT2</strain>
    </source>
</reference>
<evidence type="ECO:0000256" key="11">
    <source>
        <dbReference type="ARBA" id="ARBA00023125"/>
    </source>
</evidence>
<evidence type="ECO:0000256" key="4">
    <source>
        <dbReference type="ARBA" id="ARBA00022679"/>
    </source>
</evidence>
<dbReference type="GO" id="GO:0004519">
    <property type="term" value="F:endonuclease activity"/>
    <property type="evidence" value="ECO:0007669"/>
    <property type="project" value="UniProtKB-KW"/>
</dbReference>
<dbReference type="GO" id="GO:0003677">
    <property type="term" value="F:DNA binding"/>
    <property type="evidence" value="ECO:0007669"/>
    <property type="project" value="UniProtKB-KW"/>
</dbReference>
<feature type="compositionally biased region" description="Polar residues" evidence="14">
    <location>
        <begin position="583"/>
        <end position="594"/>
    </location>
</feature>
<evidence type="ECO:0000256" key="5">
    <source>
        <dbReference type="ARBA" id="ARBA00022695"/>
    </source>
</evidence>
<feature type="compositionally biased region" description="Basic and acidic residues" evidence="14">
    <location>
        <begin position="246"/>
        <end position="256"/>
    </location>
</feature>
<dbReference type="PROSITE" id="PS50158">
    <property type="entry name" value="ZF_CCHC"/>
    <property type="match status" value="1"/>
</dbReference>
<dbReference type="InterPro" id="IPR000477">
    <property type="entry name" value="RT_dom"/>
</dbReference>
<keyword evidence="15" id="KW-0472">Membrane</keyword>
<keyword evidence="11" id="KW-0238">DNA-binding</keyword>
<evidence type="ECO:0000256" key="14">
    <source>
        <dbReference type="SAM" id="MobiDB-lite"/>
    </source>
</evidence>
<evidence type="ECO:0000256" key="15">
    <source>
        <dbReference type="SAM" id="Phobius"/>
    </source>
</evidence>
<dbReference type="Pfam" id="PF17917">
    <property type="entry name" value="RT_RNaseH"/>
    <property type="match status" value="1"/>
</dbReference>
<dbReference type="PANTHER" id="PTHR37984">
    <property type="entry name" value="PROTEIN CBG26694"/>
    <property type="match status" value="1"/>
</dbReference>
<dbReference type="EC" id="2.7.7.49" evidence="1"/>
<keyword evidence="19" id="KW-1185">Reference proteome</keyword>
<dbReference type="Gene3D" id="2.40.70.10">
    <property type="entry name" value="Acid Proteases"/>
    <property type="match status" value="1"/>
</dbReference>
<dbReference type="InterPro" id="IPR043502">
    <property type="entry name" value="DNA/RNA_pol_sf"/>
</dbReference>
<evidence type="ECO:0000313" key="19">
    <source>
        <dbReference type="Proteomes" id="UP000383932"/>
    </source>
</evidence>
<dbReference type="SUPFAM" id="SSF56672">
    <property type="entry name" value="DNA/RNA polymerases"/>
    <property type="match status" value="1"/>
</dbReference>
<keyword evidence="7" id="KW-0064">Aspartyl protease</keyword>
<evidence type="ECO:0000256" key="12">
    <source>
        <dbReference type="ARBA" id="ARBA00023268"/>
    </source>
</evidence>
<keyword evidence="8" id="KW-0255">Endonuclease</keyword>
<feature type="compositionally biased region" description="Basic and acidic residues" evidence="14">
    <location>
        <begin position="831"/>
        <end position="858"/>
    </location>
</feature>
<feature type="compositionally biased region" description="Acidic residues" evidence="14">
    <location>
        <begin position="553"/>
        <end position="565"/>
    </location>
</feature>
<dbReference type="Gene3D" id="3.30.70.270">
    <property type="match status" value="2"/>
</dbReference>
<dbReference type="OrthoDB" id="6776860at2759"/>
<feature type="region of interest" description="Disordered" evidence="14">
    <location>
        <begin position="911"/>
        <end position="932"/>
    </location>
</feature>
<evidence type="ECO:0000259" key="17">
    <source>
        <dbReference type="PROSITE" id="PS50878"/>
    </source>
</evidence>
<comment type="caution">
    <text evidence="18">The sequence shown here is derived from an EMBL/GenBank/DDBJ whole genome shotgun (WGS) entry which is preliminary data.</text>
</comment>
<accession>A0A5N5Q973</accession>
<evidence type="ECO:0000256" key="8">
    <source>
        <dbReference type="ARBA" id="ARBA00022759"/>
    </source>
</evidence>
<keyword evidence="3" id="KW-0645">Protease</keyword>
<dbReference type="Proteomes" id="UP000383932">
    <property type="component" value="Unassembled WGS sequence"/>
</dbReference>
<gene>
    <name evidence="18" type="ORF">CTheo_8505</name>
</gene>
<keyword evidence="15" id="KW-1133">Transmembrane helix</keyword>
<dbReference type="CDD" id="cd09274">
    <property type="entry name" value="RNase_HI_RT_Ty3"/>
    <property type="match status" value="1"/>
</dbReference>
<keyword evidence="5" id="KW-0548">Nucleotidyltransferase</keyword>
<dbReference type="InterPro" id="IPR021109">
    <property type="entry name" value="Peptidase_aspartic_dom_sf"/>
</dbReference>
<dbReference type="CDD" id="cd01647">
    <property type="entry name" value="RT_LTR"/>
    <property type="match status" value="1"/>
</dbReference>
<proteinExistence type="predicted"/>
<dbReference type="CDD" id="cd00303">
    <property type="entry name" value="retropepsin_like"/>
    <property type="match status" value="1"/>
</dbReference>
<evidence type="ECO:0000256" key="9">
    <source>
        <dbReference type="ARBA" id="ARBA00022801"/>
    </source>
</evidence>
<feature type="region of interest" description="Disordered" evidence="14">
    <location>
        <begin position="180"/>
        <end position="214"/>
    </location>
</feature>
<keyword evidence="10" id="KW-0695">RNA-directed DNA polymerase</keyword>
<dbReference type="InterPro" id="IPR041373">
    <property type="entry name" value="RT_RNaseH"/>
</dbReference>
<evidence type="ECO:0000313" key="18">
    <source>
        <dbReference type="EMBL" id="KAB5588053.1"/>
    </source>
</evidence>
<organism evidence="18 19">
    <name type="scientific">Ceratobasidium theobromae</name>
    <dbReference type="NCBI Taxonomy" id="1582974"/>
    <lineage>
        <taxon>Eukaryota</taxon>
        <taxon>Fungi</taxon>
        <taxon>Dikarya</taxon>
        <taxon>Basidiomycota</taxon>
        <taxon>Agaricomycotina</taxon>
        <taxon>Agaricomycetes</taxon>
        <taxon>Cantharellales</taxon>
        <taxon>Ceratobasidiaceae</taxon>
        <taxon>Ceratobasidium</taxon>
    </lineage>
</organism>
<keyword evidence="12" id="KW-0511">Multifunctional enzyme</keyword>
<dbReference type="Pfam" id="PF00078">
    <property type="entry name" value="RVT_1"/>
    <property type="match status" value="1"/>
</dbReference>
<dbReference type="InterPro" id="IPR050951">
    <property type="entry name" value="Retrovirus_Pol_polyprotein"/>
</dbReference>
<keyword evidence="13" id="KW-0479">Metal-binding</keyword>
<dbReference type="InterPro" id="IPR041577">
    <property type="entry name" value="RT_RNaseH_2"/>
</dbReference>
<evidence type="ECO:0000256" key="2">
    <source>
        <dbReference type="ARBA" id="ARBA00022664"/>
    </source>
</evidence>
<keyword evidence="13" id="KW-0862">Zinc</keyword>
<dbReference type="GO" id="GO:0008270">
    <property type="term" value="F:zinc ion binding"/>
    <property type="evidence" value="ECO:0007669"/>
    <property type="project" value="UniProtKB-KW"/>
</dbReference>
<feature type="compositionally biased region" description="Polar residues" evidence="14">
    <location>
        <begin position="476"/>
        <end position="490"/>
    </location>
</feature>
<dbReference type="PANTHER" id="PTHR37984:SF5">
    <property type="entry name" value="PROTEIN NYNRIN-LIKE"/>
    <property type="match status" value="1"/>
</dbReference>
<evidence type="ECO:0000256" key="10">
    <source>
        <dbReference type="ARBA" id="ARBA00022918"/>
    </source>
</evidence>
<dbReference type="InterPro" id="IPR043128">
    <property type="entry name" value="Rev_trsase/Diguanyl_cyclase"/>
</dbReference>
<feature type="domain" description="Reverse transcriptase" evidence="17">
    <location>
        <begin position="1417"/>
        <end position="1629"/>
    </location>
</feature>
<evidence type="ECO:0000256" key="13">
    <source>
        <dbReference type="PROSITE-ProRule" id="PRU00047"/>
    </source>
</evidence>
<dbReference type="PROSITE" id="PS50878">
    <property type="entry name" value="RT_POL"/>
    <property type="match status" value="1"/>
</dbReference>
<dbReference type="GO" id="GO:0006397">
    <property type="term" value="P:mRNA processing"/>
    <property type="evidence" value="ECO:0007669"/>
    <property type="project" value="UniProtKB-KW"/>
</dbReference>
<feature type="compositionally biased region" description="Basic and acidic residues" evidence="14">
    <location>
        <begin position="459"/>
        <end position="474"/>
    </location>
</feature>
<keyword evidence="15" id="KW-0812">Transmembrane</keyword>
<evidence type="ECO:0000256" key="3">
    <source>
        <dbReference type="ARBA" id="ARBA00022670"/>
    </source>
</evidence>
<protein>
    <recommendedName>
        <fullName evidence="1">RNA-directed DNA polymerase</fullName>
        <ecNumber evidence="1">2.7.7.49</ecNumber>
    </recommendedName>
</protein>
<dbReference type="Gene3D" id="3.10.10.10">
    <property type="entry name" value="HIV Type 1 Reverse Transcriptase, subunit A, domain 1"/>
    <property type="match status" value="1"/>
</dbReference>
<evidence type="ECO:0000256" key="6">
    <source>
        <dbReference type="ARBA" id="ARBA00022722"/>
    </source>
</evidence>
<evidence type="ECO:0000256" key="7">
    <source>
        <dbReference type="ARBA" id="ARBA00022750"/>
    </source>
</evidence>
<feature type="domain" description="CCHC-type" evidence="16">
    <location>
        <begin position="861"/>
        <end position="876"/>
    </location>
</feature>
<keyword evidence="2" id="KW-0507">mRNA processing</keyword>
<dbReference type="InterPro" id="IPR001878">
    <property type="entry name" value="Znf_CCHC"/>
</dbReference>
<feature type="region of interest" description="Disordered" evidence="14">
    <location>
        <begin position="449"/>
        <end position="496"/>
    </location>
</feature>
<dbReference type="GO" id="GO:0006508">
    <property type="term" value="P:proteolysis"/>
    <property type="evidence" value="ECO:0007669"/>
    <property type="project" value="UniProtKB-KW"/>
</dbReference>
<keyword evidence="13" id="KW-0863">Zinc-finger</keyword>
<dbReference type="GO" id="GO:0003964">
    <property type="term" value="F:RNA-directed DNA polymerase activity"/>
    <property type="evidence" value="ECO:0007669"/>
    <property type="project" value="UniProtKB-KW"/>
</dbReference>
<evidence type="ECO:0000259" key="16">
    <source>
        <dbReference type="PROSITE" id="PS50158"/>
    </source>
</evidence>
<sequence length="2062" mass="233338">MSRTLYHIRIPKQEENIYPSPECIAWAQELFNSLDQLTIFKPTCLATRKRVPMVDMTEVPAYGAFYLALMQTRNQAAYSEEDLILLPEIPKWPSADNCLFPSLAFEVAAVAFRDEVEQFITALYIAHIRHNESRTSTPVSSQGTIHPEETTVLRQTLEVAQNLGQGYSLINLTQPKLPSFNYTPSGSPPRWPQGTPSLLQDILSPKLPSPPKPEQALGWFQRVVTNSSKASSKRSSPIQEPYSRNLSEEVRDEDPTKPQIIVTSIPPSQIGTSSISSALLGDPAQPSIPAQYTSQYGIQLGENTSLSNRPPTPRPPIMEDLEKSSARVGTPNSLLVDEATAPILSPPSPAESELSVTSSAASRVIHAPVAYSTPGRNSILIEEEPEELRPSARRVSFPGEGQLAREPPPHAAFVTRRTSIGTRRASGRPMVHPESFTQVSMIPEEEEIVISAVPPKSRSSTEESRRTPEGEPPKRYSTSKPLTQEYQSPSLPRRGIPVVQEVAPRMHKTNQEPITHHNQLPEHIQSRILTSRRLKEMFDDPPPRPSLGGQPPEDPDPYSYDDDDSSNNRSPPRRPRPPPGQPGASNPQANQATTRAARPFRPAPVHFDTKLKNDLIPEWDGDPRALPKWVIAINNIAEYSEYARQQLGQQVPLRFTGRAQRWFTALNWDTRRNITQDWPSLRQAITIHFMNRAYLEQNKREALEMKYRDSGHRNETPEDYVIRKMEALTLFNDWTDPELIFQIMNDTPSSWRAYIDTEDIRSWEEFLDKIYWHQQDLMSGALSHQPDLSNLIHQMESALHKLERRSNKAYVRSHKVETKSPWKKKAKPIGWHKDNPKPQFRKHDEVVSKGKTPKDKGARGCRHCGSLNHWDRDCPEAKNNSRFVRTHMAKVEDEVWQALDDYEEACDEAYCKEEEEPQGQEDSESSSEDQDFLEPLQSLAISTTSNLAQTGTQETQAILEGSTPLEPGLSEMPSVYSNLTMSTSPLASLSNLPSRKSLAKQLKLASCQSITSQAGKELTLKRLMSRPPGTAFFGSKATIIQGWIQSTKGHKQDITFDSGSEITLINEKLLRELEPQPRVKTGQRLKLIQVTGTSFLKNFIIVPLIFETPQGPVKMVVEAYVVPKMNTPFILGTDFATQYQLSLQRDQFGTRIIFGESGRSIVVIESETTPKIDSDGHSFQVEVAQGFVKNLDKTLEARRRRRLKIKDKSNNSQGVKVKIYQTVTIDPQTVKMVKVKTNFEEGQSEGFLDRTFNSHRTEKDIFAISDSLIERNNPKIQVANLSDKPVRLQGGEIIGYMHDPRNYLAKEEELDPLEKENYYKYAKLVKAIAQQKAEEKAEDEDPILTKSPEGGPKTAEVPDLEFISKSKLLTELNFAETLEREQKIKLEEVISGHKNAFSLEGRLGNYDAQVEINLRPGTSEISLPPYSASPAKREIIDSQIDTWLNLGVIEPSKSPWGFPVIVVYRNSKPRLCIDYRRLNEVSVPDEYPLPKQTDILHALEGSEWLSTFDALSGFNQLTIKEEDRAKTAFRCHRGLFQFKRLPFGFRNGPAVFQRVMNNVLAPFLWMFALVYIDDIVVYSKNLEDHCKHLHQVLGAIKKSSITLSPSKCFLGYQSLLLLGQKVSRLGLSTHKEKVDAILQLEPPKNIPTLQTFLGMMTYFASYIPFYAWIVAPLFSLLRKNKEWSWTEVEQKAFDLAKEALTSAPVMAYPIIGQPYRLYTDACDYGLGAVLQQVQPIKIKDLKGTRVYNTLKKAHEEGKPVPRLTIPVPKQSDSMTGGDIWHKEDWEETLVQTERVIAYWSRILKSAERNYSPTEREALALKEALVKFQVYLEGSNFVAITDHAALTWSTVFNNVNRRLATWRLTFAAYPGMHIIHRAGRVHDNADPVSRLRRRIPYHTSPLADTSTPLLLNTSEDPLKNLYKEIGEKFEQKVLEVANAHTATIVKNPTISTAVALGSEEIIKYQTSRVFNLTISIDPSEIKKILNAYNHDSHFKEEKMDYYTFLTLVTGSGYVYPKVHSPKLFKKLTISSVKERTQDMQKPTIELQASTIGPKCLRTLCNMY</sequence>
<keyword evidence="6" id="KW-0540">Nuclease</keyword>
<feature type="region of interest" description="Disordered" evidence="14">
    <location>
        <begin position="536"/>
        <end position="599"/>
    </location>
</feature>
<dbReference type="InterPro" id="IPR036875">
    <property type="entry name" value="Znf_CCHC_sf"/>
</dbReference>
<feature type="transmembrane region" description="Helical" evidence="15">
    <location>
        <begin position="1652"/>
        <end position="1677"/>
    </location>
</feature>
<feature type="compositionally biased region" description="Low complexity" evidence="14">
    <location>
        <begin position="227"/>
        <end position="236"/>
    </location>
</feature>